<proteinExistence type="predicted"/>
<organism evidence="1 2">
    <name type="scientific">Lasiosphaeria hispida</name>
    <dbReference type="NCBI Taxonomy" id="260671"/>
    <lineage>
        <taxon>Eukaryota</taxon>
        <taxon>Fungi</taxon>
        <taxon>Dikarya</taxon>
        <taxon>Ascomycota</taxon>
        <taxon>Pezizomycotina</taxon>
        <taxon>Sordariomycetes</taxon>
        <taxon>Sordariomycetidae</taxon>
        <taxon>Sordariales</taxon>
        <taxon>Lasiosphaeriaceae</taxon>
        <taxon>Lasiosphaeria</taxon>
    </lineage>
</organism>
<evidence type="ECO:0000313" key="1">
    <source>
        <dbReference type="EMBL" id="KAK3341823.1"/>
    </source>
</evidence>
<gene>
    <name evidence="1" type="ORF">B0T25DRAFT_523061</name>
</gene>
<protein>
    <submittedName>
        <fullName evidence="1">Uncharacterized protein</fullName>
    </submittedName>
</protein>
<dbReference type="EMBL" id="JAUIQD010000008">
    <property type="protein sequence ID" value="KAK3341823.1"/>
    <property type="molecule type" value="Genomic_DNA"/>
</dbReference>
<accession>A0AAJ0H749</accession>
<dbReference type="AlphaFoldDB" id="A0AAJ0H749"/>
<sequence length="115" mass="13002">MDHLPETVEEKFTVGGMPVLCLPLSSNNIGYNDPEHPETNKEGQFACGLVLRPVPEQGCVYERIGHFHGWDLDDGFNLERLVYSLSKTIEIIFTLAHPKLLVPVIILKTGYKSWH</sequence>
<reference evidence="1" key="2">
    <citation type="submission" date="2023-06" db="EMBL/GenBank/DDBJ databases">
        <authorList>
            <consortium name="Lawrence Berkeley National Laboratory"/>
            <person name="Haridas S."/>
            <person name="Hensen N."/>
            <person name="Bonometti L."/>
            <person name="Westerberg I."/>
            <person name="Brannstrom I.O."/>
            <person name="Guillou S."/>
            <person name="Cros-Aarteil S."/>
            <person name="Calhoun S."/>
            <person name="Kuo A."/>
            <person name="Mondo S."/>
            <person name="Pangilinan J."/>
            <person name="Riley R."/>
            <person name="Labutti K."/>
            <person name="Andreopoulos B."/>
            <person name="Lipzen A."/>
            <person name="Chen C."/>
            <person name="Yanf M."/>
            <person name="Daum C."/>
            <person name="Ng V."/>
            <person name="Clum A."/>
            <person name="Steindorff A."/>
            <person name="Ohm R."/>
            <person name="Martin F."/>
            <person name="Silar P."/>
            <person name="Natvig D."/>
            <person name="Lalanne C."/>
            <person name="Gautier V."/>
            <person name="Ament-Velasquez S.L."/>
            <person name="Kruys A."/>
            <person name="Hutchinson M.I."/>
            <person name="Powell A.J."/>
            <person name="Barry K."/>
            <person name="Miller A.N."/>
            <person name="Grigoriev I.V."/>
            <person name="Debuchy R."/>
            <person name="Gladieux P."/>
            <person name="Thoren M.H."/>
            <person name="Johannesson H."/>
        </authorList>
    </citation>
    <scope>NUCLEOTIDE SEQUENCE</scope>
    <source>
        <strain evidence="1">CBS 955.72</strain>
    </source>
</reference>
<name>A0AAJ0H749_9PEZI</name>
<dbReference type="Proteomes" id="UP001275084">
    <property type="component" value="Unassembled WGS sequence"/>
</dbReference>
<keyword evidence="2" id="KW-1185">Reference proteome</keyword>
<comment type="caution">
    <text evidence="1">The sequence shown here is derived from an EMBL/GenBank/DDBJ whole genome shotgun (WGS) entry which is preliminary data.</text>
</comment>
<reference evidence="1" key="1">
    <citation type="journal article" date="2023" name="Mol. Phylogenet. Evol.">
        <title>Genome-scale phylogeny and comparative genomics of the fungal order Sordariales.</title>
        <authorList>
            <person name="Hensen N."/>
            <person name="Bonometti L."/>
            <person name="Westerberg I."/>
            <person name="Brannstrom I.O."/>
            <person name="Guillou S."/>
            <person name="Cros-Aarteil S."/>
            <person name="Calhoun S."/>
            <person name="Haridas S."/>
            <person name="Kuo A."/>
            <person name="Mondo S."/>
            <person name="Pangilinan J."/>
            <person name="Riley R."/>
            <person name="LaButti K."/>
            <person name="Andreopoulos B."/>
            <person name="Lipzen A."/>
            <person name="Chen C."/>
            <person name="Yan M."/>
            <person name="Daum C."/>
            <person name="Ng V."/>
            <person name="Clum A."/>
            <person name="Steindorff A."/>
            <person name="Ohm R.A."/>
            <person name="Martin F."/>
            <person name="Silar P."/>
            <person name="Natvig D.O."/>
            <person name="Lalanne C."/>
            <person name="Gautier V."/>
            <person name="Ament-Velasquez S.L."/>
            <person name="Kruys A."/>
            <person name="Hutchinson M.I."/>
            <person name="Powell A.J."/>
            <person name="Barry K."/>
            <person name="Miller A.N."/>
            <person name="Grigoriev I.V."/>
            <person name="Debuchy R."/>
            <person name="Gladieux P."/>
            <person name="Hiltunen Thoren M."/>
            <person name="Johannesson H."/>
        </authorList>
    </citation>
    <scope>NUCLEOTIDE SEQUENCE</scope>
    <source>
        <strain evidence="1">CBS 955.72</strain>
    </source>
</reference>
<evidence type="ECO:0000313" key="2">
    <source>
        <dbReference type="Proteomes" id="UP001275084"/>
    </source>
</evidence>